<reference evidence="2 3" key="1">
    <citation type="submission" date="2019-11" db="EMBL/GenBank/DDBJ databases">
        <authorList>
            <person name="Jiang L.-Q."/>
        </authorList>
    </citation>
    <scope>NUCLEOTIDE SEQUENCE [LARGE SCALE GENOMIC DNA]</scope>
    <source>
        <strain evidence="2 3">YIM 132087</strain>
    </source>
</reference>
<evidence type="ECO:0000256" key="1">
    <source>
        <dbReference type="SAM" id="Phobius"/>
    </source>
</evidence>
<dbReference type="AlphaFoldDB" id="A0A7K1FFB8"/>
<dbReference type="Proteomes" id="UP000460221">
    <property type="component" value="Unassembled WGS sequence"/>
</dbReference>
<feature type="transmembrane region" description="Helical" evidence="1">
    <location>
        <begin position="39"/>
        <end position="62"/>
    </location>
</feature>
<organism evidence="2 3">
    <name type="scientific">Nakamurella alba</name>
    <dbReference type="NCBI Taxonomy" id="2665158"/>
    <lineage>
        <taxon>Bacteria</taxon>
        <taxon>Bacillati</taxon>
        <taxon>Actinomycetota</taxon>
        <taxon>Actinomycetes</taxon>
        <taxon>Nakamurellales</taxon>
        <taxon>Nakamurellaceae</taxon>
        <taxon>Nakamurella</taxon>
    </lineage>
</organism>
<evidence type="ECO:0000313" key="2">
    <source>
        <dbReference type="EMBL" id="MTD12797.1"/>
    </source>
</evidence>
<dbReference type="EMBL" id="WLYK01000001">
    <property type="protein sequence ID" value="MTD12797.1"/>
    <property type="molecule type" value="Genomic_DNA"/>
</dbReference>
<keyword evidence="1" id="KW-0812">Transmembrane</keyword>
<protein>
    <submittedName>
        <fullName evidence="2">Uncharacterized protein</fullName>
    </submittedName>
</protein>
<sequence>MITDAELRHALTELADNRPDTEEIARSVRSRLLRRRGGIRLLTTSAAAVVVAATVILIALAFRPVRFDPAAPPEITSSSARCYATADLTPEHNFLSVTLVDKAGEVPIAASALSLCREMWISGRFSTRPPYVNNEFVPADARPDPKLVRCVLPAERSDDNEPEIAVVPGVPGTCEKLGLASYD</sequence>
<keyword evidence="1" id="KW-1133">Transmembrane helix</keyword>
<comment type="caution">
    <text evidence="2">The sequence shown here is derived from an EMBL/GenBank/DDBJ whole genome shotgun (WGS) entry which is preliminary data.</text>
</comment>
<keyword evidence="1" id="KW-0472">Membrane</keyword>
<proteinExistence type="predicted"/>
<keyword evidence="3" id="KW-1185">Reference proteome</keyword>
<gene>
    <name evidence="2" type="ORF">GIS00_02410</name>
</gene>
<name>A0A7K1FFB8_9ACTN</name>
<dbReference type="RefSeq" id="WP_154766792.1">
    <property type="nucleotide sequence ID" value="NZ_WLYK01000001.1"/>
</dbReference>
<evidence type="ECO:0000313" key="3">
    <source>
        <dbReference type="Proteomes" id="UP000460221"/>
    </source>
</evidence>
<accession>A0A7K1FFB8</accession>